<accession>A0ABP0BQ28</accession>
<protein>
    <recommendedName>
        <fullName evidence="2">beta-galactosidase</fullName>
        <ecNumber evidence="2">3.2.1.23</ecNumber>
    </recommendedName>
</protein>
<dbReference type="Proteomes" id="UP001642406">
    <property type="component" value="Unassembled WGS sequence"/>
</dbReference>
<dbReference type="InterPro" id="IPR050347">
    <property type="entry name" value="Bact_Beta-galactosidase"/>
</dbReference>
<evidence type="ECO:0000256" key="4">
    <source>
        <dbReference type="ARBA" id="ARBA00023295"/>
    </source>
</evidence>
<keyword evidence="3" id="KW-0378">Hydrolase</keyword>
<dbReference type="InterPro" id="IPR006103">
    <property type="entry name" value="Glyco_hydro_2_cat"/>
</dbReference>
<evidence type="ECO:0000313" key="6">
    <source>
        <dbReference type="EMBL" id="CAK7221758.1"/>
    </source>
</evidence>
<proteinExistence type="predicted"/>
<dbReference type="Pfam" id="PF02836">
    <property type="entry name" value="Glyco_hydro_2_C"/>
    <property type="match status" value="1"/>
</dbReference>
<evidence type="ECO:0000256" key="1">
    <source>
        <dbReference type="ARBA" id="ARBA00001412"/>
    </source>
</evidence>
<sequence length="234" mass="26774">MSNTTGLGEPRQYGLADELGLRITDEADVECHGYETVHQRSLSLTEQLLTVEEQHDLCLARAGRWLSDTLDWTEAYVDRARQMVSRDKNHPGIVTRSLGNEAFQGRNFQAMYDWVKAHDDTRPVHKEADVDARIADIISTMYPPLHKMESFVGTWDGKKPMLLCQFMHTMGNDPVNIKDYIDLFYAHSCLTRRLGYYGYGGSFSETHHDGYFIMDGVLTSEHRPGPALDEYKKH</sequence>
<evidence type="ECO:0000259" key="5">
    <source>
        <dbReference type="Pfam" id="PF02836"/>
    </source>
</evidence>
<evidence type="ECO:0000256" key="2">
    <source>
        <dbReference type="ARBA" id="ARBA00012756"/>
    </source>
</evidence>
<evidence type="ECO:0000313" key="7">
    <source>
        <dbReference type="Proteomes" id="UP001642406"/>
    </source>
</evidence>
<dbReference type="InterPro" id="IPR006101">
    <property type="entry name" value="Glyco_hydro_2"/>
</dbReference>
<dbReference type="PANTHER" id="PTHR46323">
    <property type="entry name" value="BETA-GALACTOSIDASE"/>
    <property type="match status" value="1"/>
</dbReference>
<name>A0ABP0BQ28_9PEZI</name>
<dbReference type="SUPFAM" id="SSF51445">
    <property type="entry name" value="(Trans)glycosidases"/>
    <property type="match status" value="1"/>
</dbReference>
<gene>
    <name evidence="6" type="ORF">SBRCBS47491_004637</name>
</gene>
<comment type="catalytic activity">
    <reaction evidence="1">
        <text>Hydrolysis of terminal non-reducing beta-D-galactose residues in beta-D-galactosides.</text>
        <dbReference type="EC" id="3.2.1.23"/>
    </reaction>
</comment>
<dbReference type="PANTHER" id="PTHR46323:SF2">
    <property type="entry name" value="BETA-GALACTOSIDASE"/>
    <property type="match status" value="1"/>
</dbReference>
<feature type="domain" description="Glycoside hydrolase family 2 catalytic" evidence="5">
    <location>
        <begin position="10"/>
        <end position="233"/>
    </location>
</feature>
<keyword evidence="7" id="KW-1185">Reference proteome</keyword>
<dbReference type="InterPro" id="IPR017853">
    <property type="entry name" value="GH"/>
</dbReference>
<dbReference type="EMBL" id="CAWUHC010000036">
    <property type="protein sequence ID" value="CAK7221758.1"/>
    <property type="molecule type" value="Genomic_DNA"/>
</dbReference>
<dbReference type="PRINTS" id="PR00132">
    <property type="entry name" value="GLHYDRLASE2"/>
</dbReference>
<keyword evidence="4" id="KW-0326">Glycosidase</keyword>
<dbReference type="EC" id="3.2.1.23" evidence="2"/>
<evidence type="ECO:0000256" key="3">
    <source>
        <dbReference type="ARBA" id="ARBA00022801"/>
    </source>
</evidence>
<comment type="caution">
    <text evidence="6">The sequence shown here is derived from an EMBL/GenBank/DDBJ whole genome shotgun (WGS) entry which is preliminary data.</text>
</comment>
<dbReference type="Gene3D" id="3.20.20.80">
    <property type="entry name" value="Glycosidases"/>
    <property type="match status" value="1"/>
</dbReference>
<organism evidence="6 7">
    <name type="scientific">Sporothrix bragantina</name>
    <dbReference type="NCBI Taxonomy" id="671064"/>
    <lineage>
        <taxon>Eukaryota</taxon>
        <taxon>Fungi</taxon>
        <taxon>Dikarya</taxon>
        <taxon>Ascomycota</taxon>
        <taxon>Pezizomycotina</taxon>
        <taxon>Sordariomycetes</taxon>
        <taxon>Sordariomycetidae</taxon>
        <taxon>Ophiostomatales</taxon>
        <taxon>Ophiostomataceae</taxon>
        <taxon>Sporothrix</taxon>
    </lineage>
</organism>
<reference evidence="6 7" key="1">
    <citation type="submission" date="2024-01" db="EMBL/GenBank/DDBJ databases">
        <authorList>
            <person name="Allen C."/>
            <person name="Tagirdzhanova G."/>
        </authorList>
    </citation>
    <scope>NUCLEOTIDE SEQUENCE [LARGE SCALE GENOMIC DNA]</scope>
</reference>